<reference evidence="11" key="1">
    <citation type="submission" date="2022-01" db="EMBL/GenBank/DDBJ databases">
        <title>Draft genome sequence of Sabulilitoribacter arenilitoris KCTC 52401.</title>
        <authorList>
            <person name="Oh J.-S."/>
        </authorList>
    </citation>
    <scope>NUCLEOTIDE SEQUENCE</scope>
    <source>
        <strain evidence="11">HMF6543</strain>
    </source>
</reference>
<evidence type="ECO:0000313" key="11">
    <source>
        <dbReference type="EMBL" id="MCF7567054.1"/>
    </source>
</evidence>
<evidence type="ECO:0000256" key="5">
    <source>
        <dbReference type="ARBA" id="ARBA00022801"/>
    </source>
</evidence>
<dbReference type="RefSeq" id="WP_237238418.1">
    <property type="nucleotide sequence ID" value="NZ_JAKKDU010000002.1"/>
</dbReference>
<feature type="chain" id="PRO_5042035015" evidence="9">
    <location>
        <begin position="26"/>
        <end position="675"/>
    </location>
</feature>
<keyword evidence="6" id="KW-0862">Zinc</keyword>
<dbReference type="NCBIfam" id="TIGR04183">
    <property type="entry name" value="Por_Secre_tail"/>
    <property type="match status" value="1"/>
</dbReference>
<organism evidence="11 12">
    <name type="scientific">Wocania arenilitoris</name>
    <dbReference type="NCBI Taxonomy" id="2044858"/>
    <lineage>
        <taxon>Bacteria</taxon>
        <taxon>Pseudomonadati</taxon>
        <taxon>Bacteroidota</taxon>
        <taxon>Flavobacteriia</taxon>
        <taxon>Flavobacteriales</taxon>
        <taxon>Flavobacteriaceae</taxon>
        <taxon>Wocania</taxon>
    </lineage>
</organism>
<dbReference type="InterPro" id="IPR022409">
    <property type="entry name" value="PKD/Chitinase_dom"/>
</dbReference>
<name>A0AAE3JKD4_9FLAO</name>
<dbReference type="CDD" id="cd00146">
    <property type="entry name" value="PKD"/>
    <property type="match status" value="1"/>
</dbReference>
<dbReference type="GO" id="GO:0046872">
    <property type="term" value="F:metal ion binding"/>
    <property type="evidence" value="ECO:0007669"/>
    <property type="project" value="UniProtKB-KW"/>
</dbReference>
<evidence type="ECO:0000256" key="7">
    <source>
        <dbReference type="ARBA" id="ARBA00023049"/>
    </source>
</evidence>
<evidence type="ECO:0000256" key="4">
    <source>
        <dbReference type="ARBA" id="ARBA00022729"/>
    </source>
</evidence>
<dbReference type="InterPro" id="IPR024079">
    <property type="entry name" value="MetalloPept_cat_dom_sf"/>
</dbReference>
<dbReference type="InterPro" id="IPR013783">
    <property type="entry name" value="Ig-like_fold"/>
</dbReference>
<dbReference type="EMBL" id="JAKKDU010000002">
    <property type="protein sequence ID" value="MCF7567054.1"/>
    <property type="molecule type" value="Genomic_DNA"/>
</dbReference>
<evidence type="ECO:0000256" key="6">
    <source>
        <dbReference type="ARBA" id="ARBA00022833"/>
    </source>
</evidence>
<dbReference type="Pfam" id="PF18911">
    <property type="entry name" value="PKD_4"/>
    <property type="match status" value="1"/>
</dbReference>
<dbReference type="AlphaFoldDB" id="A0AAE3JKD4"/>
<dbReference type="Gene3D" id="2.60.40.10">
    <property type="entry name" value="Immunoglobulins"/>
    <property type="match status" value="1"/>
</dbReference>
<dbReference type="Pfam" id="PF18962">
    <property type="entry name" value="Por_Secre_tail"/>
    <property type="match status" value="1"/>
</dbReference>
<dbReference type="SUPFAM" id="SSF55486">
    <property type="entry name" value="Metalloproteases ('zincins'), catalytic domain"/>
    <property type="match status" value="1"/>
</dbReference>
<keyword evidence="2" id="KW-0645">Protease</keyword>
<dbReference type="InterPro" id="IPR008754">
    <property type="entry name" value="Peptidase_M43"/>
</dbReference>
<dbReference type="InterPro" id="IPR035986">
    <property type="entry name" value="PKD_dom_sf"/>
</dbReference>
<keyword evidence="7" id="KW-0482">Metalloprotease</keyword>
<accession>A0AAE3JKD4</accession>
<evidence type="ECO:0000256" key="3">
    <source>
        <dbReference type="ARBA" id="ARBA00022723"/>
    </source>
</evidence>
<dbReference type="Proteomes" id="UP001199795">
    <property type="component" value="Unassembled WGS sequence"/>
</dbReference>
<dbReference type="PANTHER" id="PTHR47466">
    <property type="match status" value="1"/>
</dbReference>
<dbReference type="InterPro" id="IPR026444">
    <property type="entry name" value="Secre_tail"/>
</dbReference>
<evidence type="ECO:0000256" key="1">
    <source>
        <dbReference type="ARBA" id="ARBA00008721"/>
    </source>
</evidence>
<dbReference type="SUPFAM" id="SSF49299">
    <property type="entry name" value="PKD domain"/>
    <property type="match status" value="1"/>
</dbReference>
<proteinExistence type="inferred from homology"/>
<dbReference type="Pfam" id="PF05572">
    <property type="entry name" value="Peptidase_M43"/>
    <property type="match status" value="1"/>
</dbReference>
<keyword evidence="3" id="KW-0479">Metal-binding</keyword>
<dbReference type="PANTHER" id="PTHR47466:SF1">
    <property type="entry name" value="METALLOPROTEASE MEP1 (AFU_ORTHOLOGUE AFUA_1G07730)-RELATED"/>
    <property type="match status" value="1"/>
</dbReference>
<dbReference type="PROSITE" id="PS50093">
    <property type="entry name" value="PKD"/>
    <property type="match status" value="1"/>
</dbReference>
<keyword evidence="8" id="KW-1015">Disulfide bond</keyword>
<sequence>MFQKKVNFFSLIIMLLALNLLYAQSSNEIRCGFTPDMENYNDIVSTEKQSKLTANKISDCYQHYVIPVVFHVFHDSGSGAVPLSQVQSAVDRVNNEFRGLNADFNTVSPEFMGIRGTLDLTLALAKIDPNGNPTSGVVYYPNNAGFGSQTPTINQLISATAWDNYKYMNVYIMLDLYDTGVTNNSGIAWGPSTTMSDNGLARIVYNYRYLGDHGSSIASENFQSVFTHEVGHWLNLKHTFQNGCDDPGDFVDDTPPTENVSGCQPNNFSCGNLVNEENYMDYTDCYSMFTLGQIDRVKDALNHPARTTIWQYDNLVATGVNQYYTHVIPTAEFVASRTTVTVGGAILFTNQSCGFPDQWDWTINGADQEIVTTENATAVFNTAGTYTVQLIASNSMGSSAPFTLTVNVEEAVSTCQYFFDFENETLDAAASGWTDNNLPAGAGWFVKGAVLHPYNEVGNFTSLPYSGSKALTNLNNWVGGGPIEMRLISPEIDLTNISQPSLSYYDIRGWDLYWPVNKPNHTVQVFVSSNPSGPYTLLHTDIANSSDFQSWRHIENISLEDYANQKIYISFRTDTHHYYWRFDDICISGTSSLSVNDFSGSQPFVKVYPNPVNDILVVDTSINDAFFILFDLYGKEIIRTKSTEINLSNIKPGLYILKILFANNTQQQTKKIIKL</sequence>
<evidence type="ECO:0000259" key="10">
    <source>
        <dbReference type="PROSITE" id="PS50093"/>
    </source>
</evidence>
<feature type="signal peptide" evidence="9">
    <location>
        <begin position="1"/>
        <end position="25"/>
    </location>
</feature>
<feature type="domain" description="PKD" evidence="10">
    <location>
        <begin position="329"/>
        <end position="415"/>
    </location>
</feature>
<gene>
    <name evidence="11" type="ORF">L3X37_01575</name>
</gene>
<dbReference type="InterPro" id="IPR000601">
    <property type="entry name" value="PKD_dom"/>
</dbReference>
<keyword evidence="5" id="KW-0378">Hydrolase</keyword>
<keyword evidence="4 9" id="KW-0732">Signal</keyword>
<comment type="caution">
    <text evidence="11">The sequence shown here is derived from an EMBL/GenBank/DDBJ whole genome shotgun (WGS) entry which is preliminary data.</text>
</comment>
<dbReference type="GO" id="GO:0008237">
    <property type="term" value="F:metallopeptidase activity"/>
    <property type="evidence" value="ECO:0007669"/>
    <property type="project" value="UniProtKB-KW"/>
</dbReference>
<evidence type="ECO:0000313" key="12">
    <source>
        <dbReference type="Proteomes" id="UP001199795"/>
    </source>
</evidence>
<dbReference type="Gene3D" id="3.40.390.10">
    <property type="entry name" value="Collagenase (Catalytic Domain)"/>
    <property type="match status" value="1"/>
</dbReference>
<protein>
    <submittedName>
        <fullName evidence="11">T9SS type A sorting domain-containing protein</fullName>
    </submittedName>
</protein>
<keyword evidence="12" id="KW-1185">Reference proteome</keyword>
<dbReference type="GO" id="GO:0006508">
    <property type="term" value="P:proteolysis"/>
    <property type="evidence" value="ECO:0007669"/>
    <property type="project" value="UniProtKB-KW"/>
</dbReference>
<evidence type="ECO:0000256" key="8">
    <source>
        <dbReference type="ARBA" id="ARBA00023157"/>
    </source>
</evidence>
<dbReference type="SMART" id="SM00089">
    <property type="entry name" value="PKD"/>
    <property type="match status" value="1"/>
</dbReference>
<evidence type="ECO:0000256" key="9">
    <source>
        <dbReference type="SAM" id="SignalP"/>
    </source>
</evidence>
<comment type="similarity">
    <text evidence="1">Belongs to the peptidase M43B family.</text>
</comment>
<evidence type="ECO:0000256" key="2">
    <source>
        <dbReference type="ARBA" id="ARBA00022670"/>
    </source>
</evidence>